<gene>
    <name evidence="7 10" type="primary">zwf</name>
    <name evidence="10" type="ORF">C7S18_02260</name>
</gene>
<evidence type="ECO:0000256" key="4">
    <source>
        <dbReference type="ARBA" id="ARBA00022857"/>
    </source>
</evidence>
<keyword evidence="11" id="KW-1185">Reference proteome</keyword>
<dbReference type="GO" id="GO:0050661">
    <property type="term" value="F:NADP binding"/>
    <property type="evidence" value="ECO:0007669"/>
    <property type="project" value="UniProtKB-UniRule"/>
</dbReference>
<dbReference type="KEGG" id="xba:C7S18_02260"/>
<feature type="binding site" evidence="7">
    <location>
        <position position="238"/>
    </location>
    <ligand>
        <name>substrate</name>
    </ligand>
</feature>
<comment type="function">
    <text evidence="7">Catalyzes the oxidation of glucose 6-phosphate to 6-phosphogluconolactone.</text>
</comment>
<comment type="pathway">
    <text evidence="1 7">Carbohydrate degradation; pentose phosphate pathway; D-ribulose 5-phosphate from D-glucose 6-phosphate (oxidative stage): step 1/3.</text>
</comment>
<dbReference type="NCBIfam" id="TIGR00871">
    <property type="entry name" value="zwf"/>
    <property type="match status" value="1"/>
</dbReference>
<reference evidence="10 11" key="1">
    <citation type="submission" date="2018-03" db="EMBL/GenBank/DDBJ databases">
        <title>Ahniella affigens gen. nov., sp. nov., a gammaproteobacterium isolated from sandy soil near a stream.</title>
        <authorList>
            <person name="Ko Y."/>
            <person name="Kim J.-H."/>
        </authorList>
    </citation>
    <scope>NUCLEOTIDE SEQUENCE [LARGE SCALE GENOMIC DNA]</scope>
    <source>
        <strain evidence="10 11">D13</strain>
    </source>
</reference>
<dbReference type="PANTHER" id="PTHR23429:SF0">
    <property type="entry name" value="GLUCOSE-6-PHOSPHATE 1-DEHYDROGENASE"/>
    <property type="match status" value="1"/>
</dbReference>
<feature type="binding site" evidence="7">
    <location>
        <position position="219"/>
    </location>
    <ligand>
        <name>substrate</name>
    </ligand>
</feature>
<feature type="binding site" evidence="7">
    <location>
        <position position="151"/>
    </location>
    <ligand>
        <name>NADP(+)</name>
        <dbReference type="ChEBI" id="CHEBI:58349"/>
    </ligand>
</feature>
<organism evidence="10 11">
    <name type="scientific">Ahniella affigens</name>
    <dbReference type="NCBI Taxonomy" id="2021234"/>
    <lineage>
        <taxon>Bacteria</taxon>
        <taxon>Pseudomonadati</taxon>
        <taxon>Pseudomonadota</taxon>
        <taxon>Gammaproteobacteria</taxon>
        <taxon>Lysobacterales</taxon>
        <taxon>Rhodanobacteraceae</taxon>
        <taxon>Ahniella</taxon>
    </lineage>
</organism>
<dbReference type="InterPro" id="IPR019796">
    <property type="entry name" value="G6P_DH_AS"/>
</dbReference>
<dbReference type="PANTHER" id="PTHR23429">
    <property type="entry name" value="GLUCOSE-6-PHOSPHATE 1-DEHYDROGENASE G6PD"/>
    <property type="match status" value="1"/>
</dbReference>
<keyword evidence="4 7" id="KW-0521">NADP</keyword>
<dbReference type="GO" id="GO:0005829">
    <property type="term" value="C:cytosol"/>
    <property type="evidence" value="ECO:0007669"/>
    <property type="project" value="TreeGrafter"/>
</dbReference>
<evidence type="ECO:0000256" key="5">
    <source>
        <dbReference type="ARBA" id="ARBA00023002"/>
    </source>
</evidence>
<dbReference type="Proteomes" id="UP000241074">
    <property type="component" value="Chromosome"/>
</dbReference>
<dbReference type="Pfam" id="PF00479">
    <property type="entry name" value="G6PD_N"/>
    <property type="match status" value="1"/>
</dbReference>
<evidence type="ECO:0000256" key="3">
    <source>
        <dbReference type="ARBA" id="ARBA00022526"/>
    </source>
</evidence>
<dbReference type="HAMAP" id="MF_00966">
    <property type="entry name" value="G6PD"/>
    <property type="match status" value="1"/>
</dbReference>
<evidence type="ECO:0000259" key="8">
    <source>
        <dbReference type="Pfam" id="PF00479"/>
    </source>
</evidence>
<comment type="similarity">
    <text evidence="2 7">Belongs to the glucose-6-phosphate dehydrogenase family.</text>
</comment>
<dbReference type="OrthoDB" id="9802739at2"/>
<keyword evidence="6 7" id="KW-0119">Carbohydrate metabolism</keyword>
<dbReference type="PIRSF" id="PIRSF000110">
    <property type="entry name" value="G6PD"/>
    <property type="match status" value="1"/>
</dbReference>
<evidence type="ECO:0000313" key="11">
    <source>
        <dbReference type="Proteomes" id="UP000241074"/>
    </source>
</evidence>
<dbReference type="PRINTS" id="PR00079">
    <property type="entry name" value="G6PDHDRGNASE"/>
</dbReference>
<dbReference type="SUPFAM" id="SSF55347">
    <property type="entry name" value="Glyceraldehyde-3-phosphate dehydrogenase-like, C-terminal domain"/>
    <property type="match status" value="1"/>
</dbReference>
<dbReference type="Gene3D" id="3.30.360.10">
    <property type="entry name" value="Dihydrodipicolinate Reductase, domain 2"/>
    <property type="match status" value="1"/>
</dbReference>
<evidence type="ECO:0000256" key="2">
    <source>
        <dbReference type="ARBA" id="ARBA00009975"/>
    </source>
</evidence>
<dbReference type="EMBL" id="CP027860">
    <property type="protein sequence ID" value="AVP96087.1"/>
    <property type="molecule type" value="Genomic_DNA"/>
</dbReference>
<dbReference type="InterPro" id="IPR036291">
    <property type="entry name" value="NAD(P)-bd_dom_sf"/>
</dbReference>
<evidence type="ECO:0000259" key="9">
    <source>
        <dbReference type="Pfam" id="PF02781"/>
    </source>
</evidence>
<name>A0A2P1PMN6_9GAMM</name>
<dbReference type="InterPro" id="IPR022675">
    <property type="entry name" value="G6P_DH_C"/>
</dbReference>
<protein>
    <recommendedName>
        <fullName evidence="7">Glucose-6-phosphate 1-dehydrogenase</fullName>
        <shortName evidence="7">G6PD</shortName>
        <ecNumber evidence="7">1.1.1.49</ecNumber>
    </recommendedName>
</protein>
<sequence length="492" mass="54246">MSASGSVSRPASLLVIFGATGDLAGRMLLPSLYGLHRDGLLATDFRCLGTARSDLDTGAFRDQVRQHLEKRVPVADRDTDSVARFLDRLEYQAADVADSQSATALTERIKALRTGDVLYHLSTAPRFYAPICAVLGAARLAGAGTRVMLEKPIGHDLASAVAINDGVTATFDESRVFRVDHYLGKEGVQNLLALRFGNALFEPLWNARHIEQVQITVAETIGVEGRGDYYDHSGASRDMLQNHLLQLVCLTAMEPPSQFDPSAVRNEKLKVLRSLRPIEVADIPNNSVAGQYTAGAVDGVAVPGYRDELGRASNTETYIALRAHVDNWRWSGVPFYLRTGKRMARRATEIYLQFRAVPHSIFANSGAAVEPNALIISLQPEERIELRLMHKTPGLDRNGLKLAQVALDLETSDAFKQARRRLAYERLYLDAIEGNGTLFVRRDETETAWQWIDGILDGWQKLGISPKSYPAGTFGPSSAVALTERHGHSWRE</sequence>
<dbReference type="InterPro" id="IPR022674">
    <property type="entry name" value="G6P_DH_NAD-bd"/>
</dbReference>
<dbReference type="GO" id="GO:0004345">
    <property type="term" value="F:glucose-6-phosphate dehydrogenase activity"/>
    <property type="evidence" value="ECO:0007669"/>
    <property type="project" value="UniProtKB-UniRule"/>
</dbReference>
<dbReference type="SUPFAM" id="SSF51735">
    <property type="entry name" value="NAD(P)-binding Rossmann-fold domains"/>
    <property type="match status" value="1"/>
</dbReference>
<evidence type="ECO:0000256" key="1">
    <source>
        <dbReference type="ARBA" id="ARBA00004937"/>
    </source>
</evidence>
<dbReference type="InterPro" id="IPR001282">
    <property type="entry name" value="G6P_DH"/>
</dbReference>
<comment type="caution">
    <text evidence="7">Lacks conserved residue(s) required for the propagation of feature annotation.</text>
</comment>
<dbReference type="GO" id="GO:0009051">
    <property type="term" value="P:pentose-phosphate shunt, oxidative branch"/>
    <property type="evidence" value="ECO:0007669"/>
    <property type="project" value="TreeGrafter"/>
</dbReference>
<feature type="domain" description="Glucose-6-phosphate dehydrogenase C-terminal" evidence="9">
    <location>
        <begin position="192"/>
        <end position="491"/>
    </location>
</feature>
<evidence type="ECO:0000256" key="7">
    <source>
        <dbReference type="HAMAP-Rule" id="MF_00966"/>
    </source>
</evidence>
<feature type="binding site" evidence="7">
    <location>
        <position position="185"/>
    </location>
    <ligand>
        <name>substrate</name>
    </ligand>
</feature>
<dbReference type="AlphaFoldDB" id="A0A2P1PMN6"/>
<reference evidence="10 11" key="2">
    <citation type="submission" date="2018-03" db="EMBL/GenBank/DDBJ databases">
        <authorList>
            <person name="Keele B.F."/>
        </authorList>
    </citation>
    <scope>NUCLEOTIDE SEQUENCE [LARGE SCALE GENOMIC DNA]</scope>
    <source>
        <strain evidence="10 11">D13</strain>
    </source>
</reference>
<dbReference type="EC" id="1.1.1.49" evidence="7"/>
<feature type="domain" description="Glucose-6-phosphate dehydrogenase NAD-binding" evidence="8">
    <location>
        <begin position="15"/>
        <end position="190"/>
    </location>
</feature>
<dbReference type="GO" id="GO:0006006">
    <property type="term" value="P:glucose metabolic process"/>
    <property type="evidence" value="ECO:0007669"/>
    <property type="project" value="UniProtKB-KW"/>
</dbReference>
<evidence type="ECO:0000313" key="10">
    <source>
        <dbReference type="EMBL" id="AVP96087.1"/>
    </source>
</evidence>
<keyword evidence="5 7" id="KW-0560">Oxidoreductase</keyword>
<feature type="binding site" evidence="7">
    <location>
        <position position="181"/>
    </location>
    <ligand>
        <name>substrate</name>
    </ligand>
</feature>
<feature type="active site" description="Proton acceptor" evidence="7">
    <location>
        <position position="243"/>
    </location>
</feature>
<feature type="binding site" evidence="7">
    <location>
        <position position="52"/>
    </location>
    <ligand>
        <name>NADP(+)</name>
        <dbReference type="ChEBI" id="CHEBI:58349"/>
    </ligand>
</feature>
<dbReference type="Gene3D" id="3.40.50.720">
    <property type="entry name" value="NAD(P)-binding Rossmann-like Domain"/>
    <property type="match status" value="1"/>
</dbReference>
<accession>A0A2P1PMN6</accession>
<dbReference type="Pfam" id="PF02781">
    <property type="entry name" value="G6PD_C"/>
    <property type="match status" value="1"/>
</dbReference>
<feature type="binding site" evidence="7">
    <location>
        <position position="341"/>
    </location>
    <ligand>
        <name>substrate</name>
    </ligand>
</feature>
<keyword evidence="3 7" id="KW-0313">Glucose metabolism</keyword>
<evidence type="ECO:0000256" key="6">
    <source>
        <dbReference type="ARBA" id="ARBA00023277"/>
    </source>
</evidence>
<feature type="binding site" evidence="7">
    <location>
        <begin position="95"/>
        <end position="96"/>
    </location>
    <ligand>
        <name>NADP(+)</name>
        <dbReference type="ChEBI" id="CHEBI:58349"/>
    </ligand>
</feature>
<dbReference type="UniPathway" id="UPA00115">
    <property type="reaction ID" value="UER00408"/>
</dbReference>
<proteinExistence type="inferred from homology"/>
<dbReference type="PROSITE" id="PS00069">
    <property type="entry name" value="G6P_DEHYDROGENASE"/>
    <property type="match status" value="1"/>
</dbReference>
<comment type="catalytic activity">
    <reaction evidence="7">
        <text>D-glucose 6-phosphate + NADP(+) = 6-phospho-D-glucono-1,5-lactone + NADPH + H(+)</text>
        <dbReference type="Rhea" id="RHEA:15841"/>
        <dbReference type="ChEBI" id="CHEBI:15378"/>
        <dbReference type="ChEBI" id="CHEBI:57783"/>
        <dbReference type="ChEBI" id="CHEBI:57955"/>
        <dbReference type="ChEBI" id="CHEBI:58349"/>
        <dbReference type="ChEBI" id="CHEBI:61548"/>
        <dbReference type="EC" id="1.1.1.49"/>
    </reaction>
</comment>